<dbReference type="AlphaFoldDB" id="A0AA41Z6Q8"/>
<accession>A0AA41Z6Q8</accession>
<comment type="caution">
    <text evidence="1">The sequence shown here is derived from an EMBL/GenBank/DDBJ whole genome shotgun (WGS) entry which is preliminary data.</text>
</comment>
<proteinExistence type="predicted"/>
<sequence>MTIISGGFGRKLPAHSPRGEADRLLGIWGDTAYDVARNLSMREDAGLLQTASPGFWANVVREIGHQMGIPDAPVLGAHHFVI</sequence>
<gene>
    <name evidence="1" type="ORF">M8523_25615</name>
</gene>
<evidence type="ECO:0000313" key="2">
    <source>
        <dbReference type="Proteomes" id="UP001165667"/>
    </source>
</evidence>
<protein>
    <submittedName>
        <fullName evidence="1">Uncharacterized protein</fullName>
    </submittedName>
</protein>
<dbReference type="EMBL" id="JAMOIM010000025">
    <property type="protein sequence ID" value="MCW6511365.1"/>
    <property type="molecule type" value="Genomic_DNA"/>
</dbReference>
<keyword evidence="2" id="KW-1185">Reference proteome</keyword>
<organism evidence="1 2">
    <name type="scientific">Lichenifustis flavocetrariae</name>
    <dbReference type="NCBI Taxonomy" id="2949735"/>
    <lineage>
        <taxon>Bacteria</taxon>
        <taxon>Pseudomonadati</taxon>
        <taxon>Pseudomonadota</taxon>
        <taxon>Alphaproteobacteria</taxon>
        <taxon>Hyphomicrobiales</taxon>
        <taxon>Lichenihabitantaceae</taxon>
        <taxon>Lichenifustis</taxon>
    </lineage>
</organism>
<dbReference type="RefSeq" id="WP_282587743.1">
    <property type="nucleotide sequence ID" value="NZ_JAMOIM010000025.1"/>
</dbReference>
<evidence type="ECO:0000313" key="1">
    <source>
        <dbReference type="EMBL" id="MCW6511365.1"/>
    </source>
</evidence>
<dbReference type="Proteomes" id="UP001165667">
    <property type="component" value="Unassembled WGS sequence"/>
</dbReference>
<name>A0AA41Z6Q8_9HYPH</name>
<reference evidence="1" key="1">
    <citation type="submission" date="2022-05" db="EMBL/GenBank/DDBJ databases">
        <authorList>
            <person name="Pankratov T."/>
        </authorList>
    </citation>
    <scope>NUCLEOTIDE SEQUENCE</scope>
    <source>
        <strain evidence="1">BP6-180914</strain>
    </source>
</reference>